<organism evidence="4 5">
    <name type="scientific">Caenorhabditis briggsae</name>
    <dbReference type="NCBI Taxonomy" id="6238"/>
    <lineage>
        <taxon>Eukaryota</taxon>
        <taxon>Metazoa</taxon>
        <taxon>Ecdysozoa</taxon>
        <taxon>Nematoda</taxon>
        <taxon>Chromadorea</taxon>
        <taxon>Rhabditida</taxon>
        <taxon>Rhabditina</taxon>
        <taxon>Rhabditomorpha</taxon>
        <taxon>Rhabditoidea</taxon>
        <taxon>Rhabditidae</taxon>
        <taxon>Peloderinae</taxon>
        <taxon>Caenorhabditis</taxon>
    </lineage>
</organism>
<proteinExistence type="predicted"/>
<gene>
    <name evidence="4" type="ORF">L3Y34_014173</name>
</gene>
<evidence type="ECO:0008006" key="6">
    <source>
        <dbReference type="Google" id="ProtNLM"/>
    </source>
</evidence>
<feature type="disulfide bond" evidence="2">
    <location>
        <begin position="83"/>
        <end position="98"/>
    </location>
</feature>
<dbReference type="InterPro" id="IPR023415">
    <property type="entry name" value="LDLR_class-A_CS"/>
</dbReference>
<dbReference type="AlphaFoldDB" id="A0AAE9DQV3"/>
<keyword evidence="3" id="KW-0812">Transmembrane</keyword>
<keyword evidence="3" id="KW-0472">Membrane</keyword>
<sequence>MCSLLDSFSVCVLFRNWSSRNWNFSETMNTVFCIFLMIYRVNAQYEPQSNIDRLANRPILPQCPREWEWACRNGECIAHYDVCDGIQQCTDGSDEWNCEDGRRGGAPMAREGVAPQLDNSHIAATVAPVVKETTTVASLASGTVTIQYSHILLALIAFVVLSIGVVTVIKKRSRQKTGFRNRRGAGAGGHSILQQDSDEDDILISSMYS</sequence>
<keyword evidence="3" id="KW-1133">Transmembrane helix</keyword>
<dbReference type="InterPro" id="IPR002172">
    <property type="entry name" value="LDrepeatLR_classA_rpt"/>
</dbReference>
<comment type="caution">
    <text evidence="2">Lacks conserved residue(s) required for the propagation of feature annotation.</text>
</comment>
<dbReference type="Pfam" id="PF00057">
    <property type="entry name" value="Ldl_recept_a"/>
    <property type="match status" value="1"/>
</dbReference>
<evidence type="ECO:0000313" key="4">
    <source>
        <dbReference type="EMBL" id="ULU09584.1"/>
    </source>
</evidence>
<accession>A0AAE9DQV3</accession>
<dbReference type="EMBL" id="CP090891">
    <property type="protein sequence ID" value="ULU09584.1"/>
    <property type="molecule type" value="Genomic_DNA"/>
</dbReference>
<feature type="disulfide bond" evidence="2">
    <location>
        <begin position="71"/>
        <end position="89"/>
    </location>
</feature>
<dbReference type="InterPro" id="IPR036055">
    <property type="entry name" value="LDL_receptor-like_sf"/>
</dbReference>
<dbReference type="SMART" id="SM00192">
    <property type="entry name" value="LDLa"/>
    <property type="match status" value="1"/>
</dbReference>
<dbReference type="PANTHER" id="PTHR46876:SF1">
    <property type="entry name" value="LOW-DENSITY LIPOPROTEIN RECEPTOR-RELATED PROTEIN 11"/>
    <property type="match status" value="1"/>
</dbReference>
<reference evidence="4 5" key="1">
    <citation type="submission" date="2022-05" db="EMBL/GenBank/DDBJ databases">
        <title>Chromosome-level reference genomes for two strains of Caenorhabditis briggsae: an improved platform for comparative genomics.</title>
        <authorList>
            <person name="Stevens L."/>
            <person name="Andersen E.C."/>
        </authorList>
    </citation>
    <scope>NUCLEOTIDE SEQUENCE [LARGE SCALE GENOMIC DNA]</scope>
    <source>
        <strain evidence="4">QX1410_ONT</strain>
        <tissue evidence="4">Whole-organism</tissue>
    </source>
</reference>
<dbReference type="PROSITE" id="PS01209">
    <property type="entry name" value="LDLRA_1"/>
    <property type="match status" value="1"/>
</dbReference>
<dbReference type="CDD" id="cd00112">
    <property type="entry name" value="LDLa"/>
    <property type="match status" value="1"/>
</dbReference>
<evidence type="ECO:0000256" key="2">
    <source>
        <dbReference type="PROSITE-ProRule" id="PRU00124"/>
    </source>
</evidence>
<evidence type="ECO:0000313" key="5">
    <source>
        <dbReference type="Proteomes" id="UP000827892"/>
    </source>
</evidence>
<dbReference type="Gene3D" id="4.10.400.10">
    <property type="entry name" value="Low-density Lipoprotein Receptor"/>
    <property type="match status" value="1"/>
</dbReference>
<evidence type="ECO:0000256" key="1">
    <source>
        <dbReference type="ARBA" id="ARBA00023157"/>
    </source>
</evidence>
<keyword evidence="1 2" id="KW-1015">Disulfide bond</keyword>
<dbReference type="Proteomes" id="UP000827892">
    <property type="component" value="Chromosome I"/>
</dbReference>
<dbReference type="PROSITE" id="PS50068">
    <property type="entry name" value="LDLRA_2"/>
    <property type="match status" value="1"/>
</dbReference>
<protein>
    <recommendedName>
        <fullName evidence="6">Low-density lipoprotein receptor domain class A</fullName>
    </recommendedName>
</protein>
<name>A0AAE9DQV3_CAEBR</name>
<feature type="transmembrane region" description="Helical" evidence="3">
    <location>
        <begin position="148"/>
        <end position="169"/>
    </location>
</feature>
<dbReference type="PANTHER" id="PTHR46876">
    <property type="entry name" value="LOW-DENSITY LIPOPROTEIN RECEPTOR-RELATED PROTEIN 11"/>
    <property type="match status" value="1"/>
</dbReference>
<dbReference type="SUPFAM" id="SSF57424">
    <property type="entry name" value="LDL receptor-like module"/>
    <property type="match status" value="1"/>
</dbReference>
<evidence type="ECO:0000256" key="3">
    <source>
        <dbReference type="SAM" id="Phobius"/>
    </source>
</evidence>